<dbReference type="EMBL" id="VLKE01000001">
    <property type="protein sequence ID" value="TWH65696.1"/>
    <property type="molecule type" value="Genomic_DNA"/>
</dbReference>
<comment type="caution">
    <text evidence="5">The sequence shown here is derived from an EMBL/GenBank/DDBJ whole genome shotgun (WGS) entry which is preliminary data.</text>
</comment>
<evidence type="ECO:0000256" key="2">
    <source>
        <dbReference type="ARBA" id="ARBA00023002"/>
    </source>
</evidence>
<gene>
    <name evidence="5" type="ORF">JD77_00634</name>
</gene>
<dbReference type="SUPFAM" id="SSF55347">
    <property type="entry name" value="Glyceraldehyde-3-phosphate dehydrogenase-like, C-terminal domain"/>
    <property type="match status" value="1"/>
</dbReference>
<dbReference type="Gene3D" id="3.40.50.720">
    <property type="entry name" value="NAD(P)-binding Rossmann-like Domain"/>
    <property type="match status" value="1"/>
</dbReference>
<dbReference type="SUPFAM" id="SSF51735">
    <property type="entry name" value="NAD(P)-binding Rossmann-fold domains"/>
    <property type="match status" value="1"/>
</dbReference>
<evidence type="ECO:0000259" key="3">
    <source>
        <dbReference type="Pfam" id="PF01408"/>
    </source>
</evidence>
<dbReference type="InterPro" id="IPR000683">
    <property type="entry name" value="Gfo/Idh/MocA-like_OxRdtase_N"/>
</dbReference>
<proteinExistence type="inferred from homology"/>
<dbReference type="InterPro" id="IPR036291">
    <property type="entry name" value="NAD(P)-bd_dom_sf"/>
</dbReference>
<name>A0A562I4H0_MICOL</name>
<dbReference type="Proteomes" id="UP000319825">
    <property type="component" value="Unassembled WGS sequence"/>
</dbReference>
<evidence type="ECO:0000259" key="4">
    <source>
        <dbReference type="Pfam" id="PF02894"/>
    </source>
</evidence>
<evidence type="ECO:0000313" key="6">
    <source>
        <dbReference type="Proteomes" id="UP000319825"/>
    </source>
</evidence>
<dbReference type="InterPro" id="IPR050463">
    <property type="entry name" value="Gfo/Idh/MocA_oxidrdct_glycsds"/>
</dbReference>
<protein>
    <submittedName>
        <fullName evidence="5">Putative dehydrogenase</fullName>
    </submittedName>
</protein>
<dbReference type="Pfam" id="PF01408">
    <property type="entry name" value="GFO_IDH_MocA"/>
    <property type="match status" value="1"/>
</dbReference>
<keyword evidence="6" id="KW-1185">Reference proteome</keyword>
<evidence type="ECO:0000256" key="1">
    <source>
        <dbReference type="ARBA" id="ARBA00010928"/>
    </source>
</evidence>
<dbReference type="Pfam" id="PF02894">
    <property type="entry name" value="GFO_IDH_MocA_C"/>
    <property type="match status" value="1"/>
</dbReference>
<dbReference type="PANTHER" id="PTHR43818:SF11">
    <property type="entry name" value="BCDNA.GH03377"/>
    <property type="match status" value="1"/>
</dbReference>
<sequence length="331" mass="36036">MARNHAVAYQALNGVELVAAHDHDDRAADRFCADFGIRRAGLSELLETVDAVSVCTWPASHAALTLAALQAGVHVLCEKPPATNADEAAEMLEMAGKQGLVLTYGLLYRHVFRDIAGLVTDVGRPYKINAKWLRRFGFPSWSATGYLHSSGGALTDLGVHMIDLALYLLGNPDPTLVHAAAWNHRTQEFYGQDTSTDDSAFVFIRLDNGCSVVVDVAYSTDMTDDEHVSVEVQGSRGTLLLAVPTTQTTFTPELFPRFHRCDETSSSFSLVSRRPRLVREAIQDQLADFCDAVRTGQPPLVPASEAVTLQRILDLAVLSAQTKNRTIGVNA</sequence>
<dbReference type="InterPro" id="IPR004104">
    <property type="entry name" value="Gfo/Idh/MocA-like_OxRdtase_C"/>
</dbReference>
<comment type="similarity">
    <text evidence="1">Belongs to the Gfo/Idh/MocA family.</text>
</comment>
<evidence type="ECO:0000313" key="5">
    <source>
        <dbReference type="EMBL" id="TWH65696.1"/>
    </source>
</evidence>
<dbReference type="OrthoDB" id="179913at2"/>
<keyword evidence="2" id="KW-0560">Oxidoreductase</keyword>
<dbReference type="GO" id="GO:0016491">
    <property type="term" value="F:oxidoreductase activity"/>
    <property type="evidence" value="ECO:0007669"/>
    <property type="project" value="UniProtKB-KW"/>
</dbReference>
<reference evidence="5 6" key="1">
    <citation type="submission" date="2019-07" db="EMBL/GenBank/DDBJ databases">
        <title>R&amp;d 2014.</title>
        <authorList>
            <person name="Klenk H.-P."/>
        </authorList>
    </citation>
    <scope>NUCLEOTIDE SEQUENCE [LARGE SCALE GENOMIC DNA]</scope>
    <source>
        <strain evidence="5 6">DSM 43868</strain>
    </source>
</reference>
<dbReference type="AlphaFoldDB" id="A0A562I4H0"/>
<organism evidence="5 6">
    <name type="scientific">Micromonospora olivasterospora</name>
    <dbReference type="NCBI Taxonomy" id="1880"/>
    <lineage>
        <taxon>Bacteria</taxon>
        <taxon>Bacillati</taxon>
        <taxon>Actinomycetota</taxon>
        <taxon>Actinomycetes</taxon>
        <taxon>Micromonosporales</taxon>
        <taxon>Micromonosporaceae</taxon>
        <taxon>Micromonospora</taxon>
    </lineage>
</organism>
<feature type="domain" description="Gfo/Idh/MocA-like oxidoreductase C-terminal" evidence="4">
    <location>
        <begin position="123"/>
        <end position="324"/>
    </location>
</feature>
<accession>A0A562I4H0</accession>
<dbReference type="Gene3D" id="3.30.360.10">
    <property type="entry name" value="Dihydrodipicolinate Reductase, domain 2"/>
    <property type="match status" value="1"/>
</dbReference>
<dbReference type="GO" id="GO:0000166">
    <property type="term" value="F:nucleotide binding"/>
    <property type="evidence" value="ECO:0007669"/>
    <property type="project" value="InterPro"/>
</dbReference>
<feature type="domain" description="Gfo/Idh/MocA-like oxidoreductase N-terminal" evidence="3">
    <location>
        <begin position="2"/>
        <end position="105"/>
    </location>
</feature>
<dbReference type="PANTHER" id="PTHR43818">
    <property type="entry name" value="BCDNA.GH03377"/>
    <property type="match status" value="1"/>
</dbReference>